<dbReference type="InterPro" id="IPR005135">
    <property type="entry name" value="Endo/exonuclease/phosphatase"/>
</dbReference>
<evidence type="ECO:0000259" key="2">
    <source>
        <dbReference type="Pfam" id="PF03372"/>
    </source>
</evidence>
<dbReference type="InterPro" id="IPR036691">
    <property type="entry name" value="Endo/exonu/phosph_ase_sf"/>
</dbReference>
<feature type="domain" description="Endonuclease/exonuclease/phosphatase" evidence="2">
    <location>
        <begin position="41"/>
        <end position="259"/>
    </location>
</feature>
<evidence type="ECO:0000313" key="3">
    <source>
        <dbReference type="EMBL" id="MDN5213649.1"/>
    </source>
</evidence>
<reference evidence="3" key="1">
    <citation type="submission" date="2023-06" db="EMBL/GenBank/DDBJ databases">
        <title>Genomic of Agaribacillus aureum.</title>
        <authorList>
            <person name="Wang G."/>
        </authorList>
    </citation>
    <scope>NUCLEOTIDE SEQUENCE</scope>
    <source>
        <strain evidence="3">BMA12</strain>
    </source>
</reference>
<dbReference type="PANTHER" id="PTHR14859">
    <property type="entry name" value="CALCOFLUOR WHITE HYPERSENSITIVE PROTEIN PRECURSOR"/>
    <property type="match status" value="1"/>
</dbReference>
<keyword evidence="3" id="KW-0378">Hydrolase</keyword>
<proteinExistence type="predicted"/>
<comment type="caution">
    <text evidence="3">The sequence shown here is derived from an EMBL/GenBank/DDBJ whole genome shotgun (WGS) entry which is preliminary data.</text>
</comment>
<keyword evidence="3" id="KW-0540">Nuclease</keyword>
<sequence length="272" mass="30420">MTLFVRRKVFIKISFLLLAVLLWCNAAAQVSADSSRIVRVLTFNILHGATMKGNFDLDTIAKVIKSVNPDLVALQEVDFYTNRAKKMDLAAELGLRTGLAPIFGQAMPYDGGGYGEGVLSAYTFFSTQNHALSARQGKEPRAALEVNVILASGDTIRFIGTHLDHTKDETDRINQAYQLNQLFTKDNRPAILAGDLNARPESKTMEILYKQWTKSFTEDIPTAPSVNPKAKIDYILFRPANRWRVLETRVIDEKVASDHRPVLSVLELLPEK</sequence>
<feature type="chain" id="PRO_5045290267" evidence="1">
    <location>
        <begin position="29"/>
        <end position="272"/>
    </location>
</feature>
<keyword evidence="3" id="KW-0255">Endonuclease</keyword>
<accession>A0ABT8L7B9</accession>
<dbReference type="PANTHER" id="PTHR14859:SF15">
    <property type="entry name" value="ENDONUCLEASE_EXONUCLEASE_PHOSPHATASE DOMAIN-CONTAINING PROTEIN"/>
    <property type="match status" value="1"/>
</dbReference>
<dbReference type="Pfam" id="PF03372">
    <property type="entry name" value="Exo_endo_phos"/>
    <property type="match status" value="1"/>
</dbReference>
<dbReference type="InterPro" id="IPR051916">
    <property type="entry name" value="GPI-anchor_lipid_remodeler"/>
</dbReference>
<dbReference type="Proteomes" id="UP001172083">
    <property type="component" value="Unassembled WGS sequence"/>
</dbReference>
<dbReference type="EMBL" id="JAUJEB010000003">
    <property type="protein sequence ID" value="MDN5213649.1"/>
    <property type="molecule type" value="Genomic_DNA"/>
</dbReference>
<dbReference type="SUPFAM" id="SSF56219">
    <property type="entry name" value="DNase I-like"/>
    <property type="match status" value="1"/>
</dbReference>
<dbReference type="GO" id="GO:0004519">
    <property type="term" value="F:endonuclease activity"/>
    <property type="evidence" value="ECO:0007669"/>
    <property type="project" value="UniProtKB-KW"/>
</dbReference>
<keyword evidence="4" id="KW-1185">Reference proteome</keyword>
<protein>
    <submittedName>
        <fullName evidence="3">Endonuclease/exonuclease/phosphatase family protein</fullName>
    </submittedName>
</protein>
<evidence type="ECO:0000256" key="1">
    <source>
        <dbReference type="SAM" id="SignalP"/>
    </source>
</evidence>
<dbReference type="RefSeq" id="WP_346758986.1">
    <property type="nucleotide sequence ID" value="NZ_JAUJEB010000003.1"/>
</dbReference>
<keyword evidence="1" id="KW-0732">Signal</keyword>
<dbReference type="Gene3D" id="3.60.10.10">
    <property type="entry name" value="Endonuclease/exonuclease/phosphatase"/>
    <property type="match status" value="1"/>
</dbReference>
<feature type="signal peptide" evidence="1">
    <location>
        <begin position="1"/>
        <end position="28"/>
    </location>
</feature>
<evidence type="ECO:0000313" key="4">
    <source>
        <dbReference type="Proteomes" id="UP001172083"/>
    </source>
</evidence>
<gene>
    <name evidence="3" type="ORF">QQ020_16375</name>
</gene>
<organism evidence="3 4">
    <name type="scientific">Agaribacillus aureus</name>
    <dbReference type="NCBI Taxonomy" id="3051825"/>
    <lineage>
        <taxon>Bacteria</taxon>
        <taxon>Pseudomonadati</taxon>
        <taxon>Bacteroidota</taxon>
        <taxon>Cytophagia</taxon>
        <taxon>Cytophagales</taxon>
        <taxon>Splendidivirgaceae</taxon>
        <taxon>Agaribacillus</taxon>
    </lineage>
</organism>
<name>A0ABT8L7B9_9BACT</name>